<gene>
    <name evidence="2" type="ORF">OCK74_17020</name>
</gene>
<evidence type="ECO:0000256" key="1">
    <source>
        <dbReference type="SAM" id="SignalP"/>
    </source>
</evidence>
<dbReference type="AlphaFoldDB" id="A0A9X3BGG0"/>
<sequence length="278" mass="31304">MLKRTLFCLAAVCLMIIADAQQIKIPAPSPTQTIKQDFGISTIELTYSRPNMRGRTIFGDLVPYGKLWRTGANAATRIKFADDVSVGGVPVKAGDYVLYTIPNPNEWEVILNKGINNWGIDGYKESDDVARFKVKTMNAPMQTETFTMQFVNVMPSSTDLRIIWDKTAVQVPITMDVDSKVMAQINNAMNKDNRPYFQSAMYYMESGKDLKQALAWFDKAIEQNPNAFWIHYQRANALAKLGRKVEAKTAAMKSLELAKQQNNNDYISLNEKLIAGLK</sequence>
<reference evidence="2" key="2">
    <citation type="submission" date="2023-04" db="EMBL/GenBank/DDBJ databases">
        <title>Paracnuella aquatica gen. nov., sp. nov., a member of the family Chitinophagaceae isolated from a hot spring.</title>
        <authorList>
            <person name="Wang C."/>
        </authorList>
    </citation>
    <scope>NUCLEOTIDE SEQUENCE</scope>
    <source>
        <strain evidence="2">LB-8</strain>
    </source>
</reference>
<name>A0A9X3BGG0_9BACT</name>
<comment type="caution">
    <text evidence="2">The sequence shown here is derived from an EMBL/GenBank/DDBJ whole genome shotgun (WGS) entry which is preliminary data.</text>
</comment>
<evidence type="ECO:0000313" key="2">
    <source>
        <dbReference type="EMBL" id="MCU7550824.1"/>
    </source>
</evidence>
<dbReference type="EMBL" id="JAOTIF010000015">
    <property type="protein sequence ID" value="MCU7550824.1"/>
    <property type="molecule type" value="Genomic_DNA"/>
</dbReference>
<keyword evidence="1" id="KW-0732">Signal</keyword>
<dbReference type="Gene3D" id="1.25.40.10">
    <property type="entry name" value="Tetratricopeptide repeat domain"/>
    <property type="match status" value="1"/>
</dbReference>
<dbReference type="Proteomes" id="UP001155483">
    <property type="component" value="Unassembled WGS sequence"/>
</dbReference>
<keyword evidence="3" id="KW-1185">Reference proteome</keyword>
<dbReference type="SUPFAM" id="SSF48452">
    <property type="entry name" value="TPR-like"/>
    <property type="match status" value="1"/>
</dbReference>
<reference evidence="2" key="1">
    <citation type="submission" date="2022-09" db="EMBL/GenBank/DDBJ databases">
        <authorList>
            <person name="Yuan C."/>
            <person name="Ke Z."/>
        </authorList>
    </citation>
    <scope>NUCLEOTIDE SEQUENCE</scope>
    <source>
        <strain evidence="2">LB-8</strain>
    </source>
</reference>
<organism evidence="2 3">
    <name type="scientific">Paraflavisolibacter caeni</name>
    <dbReference type="NCBI Taxonomy" id="2982496"/>
    <lineage>
        <taxon>Bacteria</taxon>
        <taxon>Pseudomonadati</taxon>
        <taxon>Bacteroidota</taxon>
        <taxon>Chitinophagia</taxon>
        <taxon>Chitinophagales</taxon>
        <taxon>Chitinophagaceae</taxon>
        <taxon>Paraflavisolibacter</taxon>
    </lineage>
</organism>
<accession>A0A9X3BGG0</accession>
<protein>
    <submittedName>
        <fullName evidence="2">DUF2911 domain-containing protein</fullName>
    </submittedName>
</protein>
<dbReference type="InterPro" id="IPR011990">
    <property type="entry name" value="TPR-like_helical_dom_sf"/>
</dbReference>
<feature type="signal peptide" evidence="1">
    <location>
        <begin position="1"/>
        <end position="20"/>
    </location>
</feature>
<dbReference type="RefSeq" id="WP_279298261.1">
    <property type="nucleotide sequence ID" value="NZ_JAOTIF010000015.1"/>
</dbReference>
<feature type="chain" id="PRO_5040880834" evidence="1">
    <location>
        <begin position="21"/>
        <end position="278"/>
    </location>
</feature>
<dbReference type="Pfam" id="PF13414">
    <property type="entry name" value="TPR_11"/>
    <property type="match status" value="1"/>
</dbReference>
<dbReference type="Pfam" id="PF11138">
    <property type="entry name" value="DUF2911"/>
    <property type="match status" value="1"/>
</dbReference>
<evidence type="ECO:0000313" key="3">
    <source>
        <dbReference type="Proteomes" id="UP001155483"/>
    </source>
</evidence>
<dbReference type="InterPro" id="IPR021314">
    <property type="entry name" value="DUF2911"/>
</dbReference>
<proteinExistence type="predicted"/>